<dbReference type="InterPro" id="IPR027417">
    <property type="entry name" value="P-loop_NTPase"/>
</dbReference>
<dbReference type="PANTHER" id="PTHR47396:SF1">
    <property type="entry name" value="ATP-DEPENDENT HELICASE IRC3-RELATED"/>
    <property type="match status" value="1"/>
</dbReference>
<name>A0A2T5PD42_9PSED</name>
<dbReference type="AlphaFoldDB" id="A0A2T5PD42"/>
<accession>A0A2T5PD42</accession>
<dbReference type="SUPFAM" id="SSF52540">
    <property type="entry name" value="P-loop containing nucleoside triphosphate hydrolases"/>
    <property type="match status" value="1"/>
</dbReference>
<dbReference type="InterPro" id="IPR006935">
    <property type="entry name" value="Helicase/UvrB_N"/>
</dbReference>
<dbReference type="RefSeq" id="WP_062832657.1">
    <property type="nucleotide sequence ID" value="NZ_QASN01000006.1"/>
</dbReference>
<evidence type="ECO:0000259" key="1">
    <source>
        <dbReference type="Pfam" id="PF00271"/>
    </source>
</evidence>
<proteinExistence type="predicted"/>
<dbReference type="Proteomes" id="UP000244064">
    <property type="component" value="Unassembled WGS sequence"/>
</dbReference>
<reference evidence="3 4" key="1">
    <citation type="submission" date="2018-04" db="EMBL/GenBank/DDBJ databases">
        <title>Pseudomonas sp. nov., isolated from mangrove soil.</title>
        <authorList>
            <person name="Chen C."/>
        </authorList>
    </citation>
    <scope>NUCLEOTIDE SEQUENCE [LARGE SCALE GENOMIC DNA]</scope>
    <source>
        <strain evidence="3 4">TC-11</strain>
    </source>
</reference>
<dbReference type="GO" id="GO:0016787">
    <property type="term" value="F:hydrolase activity"/>
    <property type="evidence" value="ECO:0007669"/>
    <property type="project" value="InterPro"/>
</dbReference>
<dbReference type="GO" id="GO:0003677">
    <property type="term" value="F:DNA binding"/>
    <property type="evidence" value="ECO:0007669"/>
    <property type="project" value="InterPro"/>
</dbReference>
<evidence type="ECO:0000313" key="4">
    <source>
        <dbReference type="Proteomes" id="UP000244064"/>
    </source>
</evidence>
<evidence type="ECO:0000313" key="3">
    <source>
        <dbReference type="EMBL" id="PTU75650.1"/>
    </source>
</evidence>
<dbReference type="PANTHER" id="PTHR47396">
    <property type="entry name" value="TYPE I RESTRICTION ENZYME ECOKI R PROTEIN"/>
    <property type="match status" value="1"/>
</dbReference>
<organism evidence="3 4">
    <name type="scientific">Pseudomonas mangrovi</name>
    <dbReference type="NCBI Taxonomy" id="2161748"/>
    <lineage>
        <taxon>Bacteria</taxon>
        <taxon>Pseudomonadati</taxon>
        <taxon>Pseudomonadota</taxon>
        <taxon>Gammaproteobacteria</taxon>
        <taxon>Pseudomonadales</taxon>
        <taxon>Pseudomonadaceae</taxon>
        <taxon>Pseudomonas</taxon>
    </lineage>
</organism>
<dbReference type="Pfam" id="PF00271">
    <property type="entry name" value="Helicase_C"/>
    <property type="match status" value="1"/>
</dbReference>
<comment type="caution">
    <text evidence="3">The sequence shown here is derived from an EMBL/GenBank/DDBJ whole genome shotgun (WGS) entry which is preliminary data.</text>
</comment>
<dbReference type="InterPro" id="IPR001650">
    <property type="entry name" value="Helicase_C-like"/>
</dbReference>
<feature type="domain" description="Helicase/UvrB N-terminal" evidence="2">
    <location>
        <begin position="5"/>
        <end position="156"/>
    </location>
</feature>
<dbReference type="OrthoDB" id="5165890at2"/>
<protein>
    <submittedName>
        <fullName evidence="3">Diguanylate cyclase</fullName>
    </submittedName>
</protein>
<sequence length="466" mass="51333">MTTLLRNWQRRCIDAALEHFTATPHFFCQATPGAGKTRMAAELASRLLEQDRIDLVLCFAPSCQVVEGFRSSFAAVLGRRLDGQLGAVGAAFTYQAMEYRDEAFWRLLDDYRVFAVFDEIHHCAGHDVLLSNTWGQQILQRVQDRATFTLALSGTPWRSDDRAIALARYSTPEGHLICDYRYGLKEAIADGVCRSPRIVLLDNQKVKLTEELDTESTVRMFPSIAKLLGESPVTYEELLRHDEVIDQLLGLGCSKLDELRLIKPDAAGLVVATDIEHAQQIALALETLGEGCRIVTNKTPAAQQVINAFRHSACRWIIAVGMISEGTDIPRLQVCCYLSRIRTELHYRQVLGRVLRRTGEPDNQAWLFMLAEPTLQCLAERIADDLPDDLAVLNEVGMPASTSGSISGWIGAAGNIDVVDDSNGSGIAQVIGAGATCTLSLGGSAAEPNHLVSFSKHYRQQLLACF</sequence>
<dbReference type="Gene3D" id="3.40.50.300">
    <property type="entry name" value="P-loop containing nucleotide triphosphate hydrolases"/>
    <property type="match status" value="2"/>
</dbReference>
<dbReference type="Pfam" id="PF04851">
    <property type="entry name" value="ResIII"/>
    <property type="match status" value="1"/>
</dbReference>
<dbReference type="EMBL" id="QASN01000006">
    <property type="protein sequence ID" value="PTU75650.1"/>
    <property type="molecule type" value="Genomic_DNA"/>
</dbReference>
<keyword evidence="4" id="KW-1185">Reference proteome</keyword>
<evidence type="ECO:0000259" key="2">
    <source>
        <dbReference type="Pfam" id="PF04851"/>
    </source>
</evidence>
<dbReference type="GO" id="GO:0005829">
    <property type="term" value="C:cytosol"/>
    <property type="evidence" value="ECO:0007669"/>
    <property type="project" value="TreeGrafter"/>
</dbReference>
<feature type="domain" description="Helicase C-terminal" evidence="1">
    <location>
        <begin position="262"/>
        <end position="356"/>
    </location>
</feature>
<dbReference type="GO" id="GO:0005524">
    <property type="term" value="F:ATP binding"/>
    <property type="evidence" value="ECO:0007669"/>
    <property type="project" value="InterPro"/>
</dbReference>
<gene>
    <name evidence="3" type="ORF">DBO85_02970</name>
</gene>
<dbReference type="InterPro" id="IPR050742">
    <property type="entry name" value="Helicase_Restrict-Modif_Enz"/>
</dbReference>